<protein>
    <submittedName>
        <fullName evidence="2">Uncharacterized protein</fullName>
    </submittedName>
</protein>
<comment type="caution">
    <text evidence="2">The sequence shown here is derived from an EMBL/GenBank/DDBJ whole genome shotgun (WGS) entry which is preliminary data.</text>
</comment>
<dbReference type="AlphaFoldDB" id="A0A930MY86"/>
<name>A0A930MY86_9BACT</name>
<keyword evidence="1" id="KW-0812">Transmembrane</keyword>
<gene>
    <name evidence="2" type="ORF">HXN26_02540</name>
</gene>
<dbReference type="Proteomes" id="UP000771736">
    <property type="component" value="Unassembled WGS sequence"/>
</dbReference>
<keyword evidence="1" id="KW-1133">Transmembrane helix</keyword>
<organism evidence="2 3">
    <name type="scientific">Prevotella aurantiaca</name>
    <dbReference type="NCBI Taxonomy" id="596085"/>
    <lineage>
        <taxon>Bacteria</taxon>
        <taxon>Pseudomonadati</taxon>
        <taxon>Bacteroidota</taxon>
        <taxon>Bacteroidia</taxon>
        <taxon>Bacteroidales</taxon>
        <taxon>Prevotellaceae</taxon>
        <taxon>Prevotella</taxon>
    </lineage>
</organism>
<sequence>MKKKDVKRYTKPIQQKIIIGVQLLIFFIYVGFLLIECYKTNKEVVFVDVPISYNNELYPTQDVGIRFTKGGYRTPGDMRFTSDKFPYKEFEVDNFDGVLFFKSIYWNKEEHPESLGCYVEKKYLQDKERIIPCFLSKQEKDVYHYFALLSYVKSKHIFFLITLTIAMSLIMIFYAVKVNYSPILFLLAALSFIFLFFTIPIALVGALLIYFFPSKDKIKKIIMGKKQSFTK</sequence>
<dbReference type="EMBL" id="JABZSJ010000007">
    <property type="protein sequence ID" value="MBF1383725.1"/>
    <property type="molecule type" value="Genomic_DNA"/>
</dbReference>
<accession>A0A930MY86</accession>
<dbReference type="RefSeq" id="WP_273158474.1">
    <property type="nucleotide sequence ID" value="NZ_CAJPLR010000034.1"/>
</dbReference>
<keyword evidence="1" id="KW-0472">Membrane</keyword>
<feature type="transmembrane region" description="Helical" evidence="1">
    <location>
        <begin position="157"/>
        <end position="176"/>
    </location>
</feature>
<evidence type="ECO:0000313" key="3">
    <source>
        <dbReference type="Proteomes" id="UP000771736"/>
    </source>
</evidence>
<evidence type="ECO:0000313" key="2">
    <source>
        <dbReference type="EMBL" id="MBF1383725.1"/>
    </source>
</evidence>
<reference evidence="2" key="1">
    <citation type="submission" date="2020-04" db="EMBL/GenBank/DDBJ databases">
        <title>Deep metagenomics examines the oral microbiome during advanced dental caries in children, revealing novel taxa and co-occurrences with host molecules.</title>
        <authorList>
            <person name="Baker J.L."/>
            <person name="Morton J.T."/>
            <person name="Dinis M."/>
            <person name="Alvarez R."/>
            <person name="Tran N.C."/>
            <person name="Knight R."/>
            <person name="Edlund A."/>
        </authorList>
    </citation>
    <scope>NUCLEOTIDE SEQUENCE</scope>
    <source>
        <strain evidence="2">JCVI_44_bin.5</strain>
    </source>
</reference>
<feature type="transmembrane region" description="Helical" evidence="1">
    <location>
        <begin position="17"/>
        <end position="35"/>
    </location>
</feature>
<evidence type="ECO:0000256" key="1">
    <source>
        <dbReference type="SAM" id="Phobius"/>
    </source>
</evidence>
<proteinExistence type="predicted"/>
<feature type="transmembrane region" description="Helical" evidence="1">
    <location>
        <begin position="182"/>
        <end position="212"/>
    </location>
</feature>